<keyword evidence="2" id="KW-1185">Reference proteome</keyword>
<protein>
    <submittedName>
        <fullName evidence="1">Uncharacterized protein</fullName>
    </submittedName>
</protein>
<name>A0ABU4RDJ4_9FLAO</name>
<dbReference type="Proteomes" id="UP001273350">
    <property type="component" value="Unassembled WGS sequence"/>
</dbReference>
<organism evidence="1 2">
    <name type="scientific">Flavobacterium cupriresistens</name>
    <dbReference type="NCBI Taxonomy" id="2893885"/>
    <lineage>
        <taxon>Bacteria</taxon>
        <taxon>Pseudomonadati</taxon>
        <taxon>Bacteroidota</taxon>
        <taxon>Flavobacteriia</taxon>
        <taxon>Flavobacteriales</taxon>
        <taxon>Flavobacteriaceae</taxon>
        <taxon>Flavobacterium</taxon>
    </lineage>
</organism>
<sequence>MITIFCSCGGHKNPALSPVSETDDCSLTECKIIKIDNFKNYYLIYAKGIKNNIGYKIISPIKPIVPSTTSKTNNANLPKVMVGNTYRFKLTWISEPAKENRVMNYLDLERCIIRHPFVEICTEAGFELYEANNLQGLELHKG</sequence>
<proteinExistence type="predicted"/>
<evidence type="ECO:0000313" key="1">
    <source>
        <dbReference type="EMBL" id="MDX6189495.1"/>
    </source>
</evidence>
<gene>
    <name evidence="1" type="ORF">SGQ83_09060</name>
</gene>
<accession>A0ABU4RDJ4</accession>
<reference evidence="1 2" key="1">
    <citation type="submission" date="2023-11" db="EMBL/GenBank/DDBJ databases">
        <title>Unpublished Manusciprt.</title>
        <authorList>
            <person name="Saticioglu I.B."/>
            <person name="Ay H."/>
            <person name="Ajmi N."/>
            <person name="Altun S."/>
            <person name="Duman M."/>
        </authorList>
    </citation>
    <scope>NUCLEOTIDE SEQUENCE [LARGE SCALE GENOMIC DNA]</scope>
    <source>
        <strain evidence="1 2">Fl-318</strain>
    </source>
</reference>
<dbReference type="EMBL" id="JAWXVI010000005">
    <property type="protein sequence ID" value="MDX6189495.1"/>
    <property type="molecule type" value="Genomic_DNA"/>
</dbReference>
<evidence type="ECO:0000313" key="2">
    <source>
        <dbReference type="Proteomes" id="UP001273350"/>
    </source>
</evidence>
<comment type="caution">
    <text evidence="1">The sequence shown here is derived from an EMBL/GenBank/DDBJ whole genome shotgun (WGS) entry which is preliminary data.</text>
</comment>
<dbReference type="RefSeq" id="WP_230001796.1">
    <property type="nucleotide sequence ID" value="NZ_CP087134.1"/>
</dbReference>